<evidence type="ECO:0000313" key="2">
    <source>
        <dbReference type="EMBL" id="KIW20827.1"/>
    </source>
</evidence>
<dbReference type="OrthoDB" id="8883818at2759"/>
<feature type="region of interest" description="Disordered" evidence="1">
    <location>
        <begin position="925"/>
        <end position="957"/>
    </location>
</feature>
<dbReference type="InterPro" id="IPR011047">
    <property type="entry name" value="Quinoprotein_ADH-like_sf"/>
</dbReference>
<dbReference type="EMBL" id="KN847492">
    <property type="protein sequence ID" value="KIW20827.1"/>
    <property type="molecule type" value="Genomic_DNA"/>
</dbReference>
<dbReference type="Proteomes" id="UP000053328">
    <property type="component" value="Unassembled WGS sequence"/>
</dbReference>
<dbReference type="GeneID" id="27328488"/>
<dbReference type="RefSeq" id="XP_016241043.1">
    <property type="nucleotide sequence ID" value="XM_016375767.1"/>
</dbReference>
<dbReference type="GO" id="GO:0030686">
    <property type="term" value="C:90S preribosome"/>
    <property type="evidence" value="ECO:0007669"/>
    <property type="project" value="InterPro"/>
</dbReference>
<dbReference type="STRING" id="91928.A0A0D2A7R1"/>
<dbReference type="InterPro" id="IPR036322">
    <property type="entry name" value="WD40_repeat_dom_sf"/>
</dbReference>
<dbReference type="PANTHER" id="PTHR44163:SF1">
    <property type="entry name" value="U3 SMALL NUCLEOLAR RNA-ASSOCIATED PROTEIN 4 HOMOLOG"/>
    <property type="match status" value="1"/>
</dbReference>
<dbReference type="InterPro" id="IPR046351">
    <property type="entry name" value="UTP4"/>
</dbReference>
<dbReference type="Gene3D" id="2.130.10.10">
    <property type="entry name" value="YVTN repeat-like/Quinoprotein amine dehydrogenase"/>
    <property type="match status" value="3"/>
</dbReference>
<dbReference type="InterPro" id="IPR015943">
    <property type="entry name" value="WD40/YVTN_repeat-like_dom_sf"/>
</dbReference>
<dbReference type="VEuPathDB" id="FungiDB:PV08_01405"/>
<feature type="compositionally biased region" description="Low complexity" evidence="1">
    <location>
        <begin position="925"/>
        <end position="936"/>
    </location>
</feature>
<dbReference type="GO" id="GO:0032040">
    <property type="term" value="C:small-subunit processome"/>
    <property type="evidence" value="ECO:0007669"/>
    <property type="project" value="TreeGrafter"/>
</dbReference>
<name>A0A0D2A7R1_9EURO</name>
<dbReference type="AlphaFoldDB" id="A0A0D2A7R1"/>
<dbReference type="InterPro" id="IPR001680">
    <property type="entry name" value="WD40_rpt"/>
</dbReference>
<proteinExistence type="predicted"/>
<dbReference type="GO" id="GO:0034455">
    <property type="term" value="C:t-UTP complex"/>
    <property type="evidence" value="ECO:0007669"/>
    <property type="project" value="TreeGrafter"/>
</dbReference>
<evidence type="ECO:0000256" key="1">
    <source>
        <dbReference type="SAM" id="MobiDB-lite"/>
    </source>
</evidence>
<dbReference type="GO" id="GO:0000462">
    <property type="term" value="P:maturation of SSU-rRNA from tricistronic rRNA transcript (SSU-rRNA, 5.8S rRNA, LSU-rRNA)"/>
    <property type="evidence" value="ECO:0007669"/>
    <property type="project" value="InterPro"/>
</dbReference>
<dbReference type="HOGENOM" id="CLU_002392_2_1_1"/>
<dbReference type="SMART" id="SM00320">
    <property type="entry name" value="WD40"/>
    <property type="match status" value="8"/>
</dbReference>
<feature type="compositionally biased region" description="Acidic residues" evidence="1">
    <location>
        <begin position="598"/>
        <end position="609"/>
    </location>
</feature>
<sequence length="990" mass="109147">MDIHRCRFVQYPADPIHALAFSHPSNTKEKTPSDLRLALGRGNGDIEIFDPRDGRWVQEAIFKGSKDSIIEQLAWTQDLVLEDEAESPKYSRGPLRLFSTSGANTITEWDIATGSPRRQTEANFGDIWCFAVQPQIENPEKIKGLEGGAHSQLIAAGCANGTIVLFSTEDDDLRYLRPLLTPPVKKPRVVSITWRDRTTVVAGYEDSTIRVIDLRTRTTIRHMSLGKPVDGEHTVVWAVKCLPDGTIISGDSTGELKIWDAKNFSLVQRLKSHTHDIVDLATNVDGNVIFSFGVDRRTVSYRPALTPTGGKKTRWAEISHQRYHRHDVKCAATFESKGLSVLISGGMDCKPVVVPIRKLQTESHRKLSPLPQRCLISASTSARMFVSWWNCEIVVYRVRAQGNLSENIDFDDTTGSSYEILAKLIVQGDEKIQDAQLSPDGQFIIAATLNSVKLFQLRQTHAGGKPCVRTRTIDFPPAVVRLGAKRAGFSPDGKWIYTIRKDNTVALNKLVPPDGSTGRPTINPKTVKLYRASRRSVHSALGGYLQTINHVAMSGDSRVLAVSDVSGAIDAWVLEGHEDLDYIEDNKPGSSSDSSSDSSDDDDDDEDDSPVIHAQKWIRNPSGSQLPQLDSSILALTFRPSPHPSLSAAADGNRGLHATRSTAHPVAHELPTSNEMLVAVTAKHQLVEFDVVSCRLSDWSRRNPSRFLPQAFKSLSPPIVGCFWDCTDRANKGERLWLYGSNWLFMLDVSQDLPQDKGVKAEKICTLGKYNVLDPVLSHLQHRQDGKRQHGVMSEMLGNGGNAHKKQKRTTGGVGRPLSAQQRTSGIGRAMLKYTGPSIEGDDVDVIDLDADLNADGDMDVDDDGDDADALALMRRGEYGDERLESGDTNNAIETTVHKTRRPHWKTYEYSDILGIGVLGPVSSASGADSGAVNAVHGHETENGSGHGPVEKKTERTEENLEVVIVERDVYDMIRESPYGRIDTGQDWDT</sequence>
<dbReference type="PANTHER" id="PTHR44163">
    <property type="entry name" value="U3 SMALL NUCLEOLAR RNA-ASSOCIATED PROTEIN 4 HOMOLOG"/>
    <property type="match status" value="1"/>
</dbReference>
<dbReference type="SUPFAM" id="SSF50978">
    <property type="entry name" value="WD40 repeat-like"/>
    <property type="match status" value="1"/>
</dbReference>
<feature type="region of interest" description="Disordered" evidence="1">
    <location>
        <begin position="582"/>
        <end position="609"/>
    </location>
</feature>
<dbReference type="SUPFAM" id="SSF50998">
    <property type="entry name" value="Quinoprotein alcohol dehydrogenase-like"/>
    <property type="match status" value="1"/>
</dbReference>
<dbReference type="GO" id="GO:0003723">
    <property type="term" value="F:RNA binding"/>
    <property type="evidence" value="ECO:0007669"/>
    <property type="project" value="TreeGrafter"/>
</dbReference>
<accession>A0A0D2A7R1</accession>
<dbReference type="Pfam" id="PF00400">
    <property type="entry name" value="WD40"/>
    <property type="match status" value="1"/>
</dbReference>
<feature type="region of interest" description="Disordered" evidence="1">
    <location>
        <begin position="798"/>
        <end position="823"/>
    </location>
</feature>
<evidence type="ECO:0000313" key="3">
    <source>
        <dbReference type="Proteomes" id="UP000053328"/>
    </source>
</evidence>
<keyword evidence="3" id="KW-1185">Reference proteome</keyword>
<reference evidence="2 3" key="1">
    <citation type="submission" date="2015-01" db="EMBL/GenBank/DDBJ databases">
        <title>The Genome Sequence of Exophiala spinifera CBS89968.</title>
        <authorList>
            <consortium name="The Broad Institute Genomics Platform"/>
            <person name="Cuomo C."/>
            <person name="de Hoog S."/>
            <person name="Gorbushina A."/>
            <person name="Stielow B."/>
            <person name="Teixiera M."/>
            <person name="Abouelleil A."/>
            <person name="Chapman S.B."/>
            <person name="Priest M."/>
            <person name="Young S.K."/>
            <person name="Wortman J."/>
            <person name="Nusbaum C."/>
            <person name="Birren B."/>
        </authorList>
    </citation>
    <scope>NUCLEOTIDE SEQUENCE [LARGE SCALE GENOMIC DNA]</scope>
    <source>
        <strain evidence="2 3">CBS 89968</strain>
    </source>
</reference>
<gene>
    <name evidence="2" type="ORF">PV08_01405</name>
</gene>
<organism evidence="2 3">
    <name type="scientific">Exophiala spinifera</name>
    <dbReference type="NCBI Taxonomy" id="91928"/>
    <lineage>
        <taxon>Eukaryota</taxon>
        <taxon>Fungi</taxon>
        <taxon>Dikarya</taxon>
        <taxon>Ascomycota</taxon>
        <taxon>Pezizomycotina</taxon>
        <taxon>Eurotiomycetes</taxon>
        <taxon>Chaetothyriomycetidae</taxon>
        <taxon>Chaetothyriales</taxon>
        <taxon>Herpotrichiellaceae</taxon>
        <taxon>Exophiala</taxon>
    </lineage>
</organism>
<protein>
    <submittedName>
        <fullName evidence="2">Uncharacterized protein</fullName>
    </submittedName>
</protein>